<evidence type="ECO:0000313" key="3">
    <source>
        <dbReference type="Proteomes" id="UP001162098"/>
    </source>
</evidence>
<sequence length="58" mass="7000">MQNDLPVPAFPTYFVPKEQIRQPPENIKLKHHEARKQRRRPSADRTYESPRRLDLFSI</sequence>
<dbReference type="EMBL" id="MW018138">
    <property type="protein sequence ID" value="QPB44467.1"/>
    <property type="molecule type" value="Genomic_DNA"/>
</dbReference>
<evidence type="ECO:0000313" key="2">
    <source>
        <dbReference type="EMBL" id="QPB44467.1"/>
    </source>
</evidence>
<dbReference type="Proteomes" id="UP001162098">
    <property type="component" value="Segment"/>
</dbReference>
<accession>A0A7S8BEM8</accession>
<reference evidence="2 3" key="1">
    <citation type="submission" date="2020-09" db="EMBL/GenBank/DDBJ databases">
        <authorList>
            <person name="Zhang R."/>
            <person name="Garcia K."/>
            <person name="Ogata H."/>
        </authorList>
    </citation>
    <scope>NUCLEOTIDE SEQUENCE [LARGE SCALE GENOMIC DNA]</scope>
    <source>
        <strain evidence="3">stheno</strain>
    </source>
</reference>
<evidence type="ECO:0000256" key="1">
    <source>
        <dbReference type="SAM" id="MobiDB-lite"/>
    </source>
</evidence>
<feature type="compositionally biased region" description="Basic residues" evidence="1">
    <location>
        <begin position="29"/>
        <end position="40"/>
    </location>
</feature>
<dbReference type="KEGG" id="vg:80543663"/>
<feature type="compositionally biased region" description="Basic and acidic residues" evidence="1">
    <location>
        <begin position="41"/>
        <end position="58"/>
    </location>
</feature>
<organism evidence="2 3">
    <name type="scientific">Medusavirus stheno T3</name>
    <dbReference type="NCBI Taxonomy" id="3069717"/>
    <lineage>
        <taxon>Viruses</taxon>
        <taxon>Varidnaviria</taxon>
        <taxon>Bamfordvirae</taxon>
        <taxon>Nucleocytoviricota</taxon>
        <taxon>Megaviricetes</taxon>
        <taxon>Mamonoviridae</taxon>
        <taxon>Medusavirus</taxon>
        <taxon>Medusavirus sthenus</taxon>
    </lineage>
</organism>
<protein>
    <submittedName>
        <fullName evidence="2">Uncharacterized protein</fullName>
    </submittedName>
</protein>
<name>A0A7S8BEM8_9VIRU</name>
<proteinExistence type="predicted"/>
<keyword evidence="3" id="KW-1185">Reference proteome</keyword>
<feature type="region of interest" description="Disordered" evidence="1">
    <location>
        <begin position="18"/>
        <end position="58"/>
    </location>
</feature>